<dbReference type="PROSITE" id="PS51257">
    <property type="entry name" value="PROKAR_LIPOPROTEIN"/>
    <property type="match status" value="1"/>
</dbReference>
<reference evidence="2" key="1">
    <citation type="submission" date="2020-12" db="EMBL/GenBank/DDBJ databases">
        <title>Taurinivorans muris gen. nov., sp. nov., fundamental and realized metabolic niche of a ubiquitous sulfidogenic bacterium in the murine intestine.</title>
        <authorList>
            <person name="Ye H."/>
            <person name="Hanson B.T."/>
            <person name="Loy A."/>
        </authorList>
    </citation>
    <scope>NUCLEOTIDE SEQUENCE</scope>
    <source>
        <strain evidence="2">LT0009</strain>
    </source>
</reference>
<feature type="chain" id="PRO_5046643622" description="Lipoprotein" evidence="1">
    <location>
        <begin position="20"/>
        <end position="252"/>
    </location>
</feature>
<dbReference type="EMBL" id="CP065938">
    <property type="protein sequence ID" value="UWX04998.1"/>
    <property type="molecule type" value="Genomic_DNA"/>
</dbReference>
<organism evidence="2 3">
    <name type="scientific">Taurinivorans muris</name>
    <dbReference type="NCBI Taxonomy" id="2787751"/>
    <lineage>
        <taxon>Bacteria</taxon>
        <taxon>Pseudomonadati</taxon>
        <taxon>Thermodesulfobacteriota</taxon>
        <taxon>Desulfovibrionia</taxon>
        <taxon>Desulfovibrionales</taxon>
        <taxon>Desulfovibrionaceae</taxon>
        <taxon>Taurinivorans</taxon>
    </lineage>
</organism>
<dbReference type="Proteomes" id="UP001058120">
    <property type="component" value="Chromosome"/>
</dbReference>
<accession>A0ABY5XYN0</accession>
<proteinExistence type="predicted"/>
<evidence type="ECO:0008006" key="4">
    <source>
        <dbReference type="Google" id="ProtNLM"/>
    </source>
</evidence>
<gene>
    <name evidence="2" type="ORF">JBF11_05790</name>
</gene>
<evidence type="ECO:0000313" key="3">
    <source>
        <dbReference type="Proteomes" id="UP001058120"/>
    </source>
</evidence>
<protein>
    <recommendedName>
        <fullName evidence="4">Lipoprotein</fullName>
    </recommendedName>
</protein>
<feature type="signal peptide" evidence="1">
    <location>
        <begin position="1"/>
        <end position="19"/>
    </location>
</feature>
<keyword evidence="1" id="KW-0732">Signal</keyword>
<dbReference type="RefSeq" id="WP_334314553.1">
    <property type="nucleotide sequence ID" value="NZ_CP065938.1"/>
</dbReference>
<name>A0ABY5XYN0_9BACT</name>
<keyword evidence="3" id="KW-1185">Reference proteome</keyword>
<evidence type="ECO:0000256" key="1">
    <source>
        <dbReference type="SAM" id="SignalP"/>
    </source>
</evidence>
<sequence>MKKNIIICLCVLLACSACSSLTDSRTFKDTRRFYYTHINKPAVVDYTVAEISPIDSRLTQTFAGLDKELTKLERELDSILDIGNAQAITGLFSKFPWISHIYALSPYGEVLGAIPSYVPDYAQFDYIAEKEVKSREIYADIRENAVGNEIVLLRPYLMSGEIQAFLAVSFDPKSLLPYVGDPSNVVFLAENTVFWVGNHTYEDTPFALEWEKELKSRSYDIVSNDRYEGAWIVRYYGGLRLIYGIIEEKGQE</sequence>
<evidence type="ECO:0000313" key="2">
    <source>
        <dbReference type="EMBL" id="UWX04998.1"/>
    </source>
</evidence>